<accession>A0ACB8UF69</accession>
<protein>
    <submittedName>
        <fullName evidence="1">Uncharacterized protein</fullName>
    </submittedName>
</protein>
<evidence type="ECO:0000313" key="2">
    <source>
        <dbReference type="Proteomes" id="UP001055072"/>
    </source>
</evidence>
<comment type="caution">
    <text evidence="1">The sequence shown here is derived from an EMBL/GenBank/DDBJ whole genome shotgun (WGS) entry which is preliminary data.</text>
</comment>
<gene>
    <name evidence="1" type="ORF">BDY19DRAFT_883253</name>
</gene>
<organism evidence="1 2">
    <name type="scientific">Irpex rosettiformis</name>
    <dbReference type="NCBI Taxonomy" id="378272"/>
    <lineage>
        <taxon>Eukaryota</taxon>
        <taxon>Fungi</taxon>
        <taxon>Dikarya</taxon>
        <taxon>Basidiomycota</taxon>
        <taxon>Agaricomycotina</taxon>
        <taxon>Agaricomycetes</taxon>
        <taxon>Polyporales</taxon>
        <taxon>Irpicaceae</taxon>
        <taxon>Irpex</taxon>
    </lineage>
</organism>
<sequence length="84" mass="10050">QFENHLLYHHKTLCINYTTYDMQHDQDCINPWNHVNIMVLTHKDDDKLDAHSYWYAQALGVFHANVQYLGEGSTLHDFERIEFV</sequence>
<name>A0ACB8UF69_9APHY</name>
<dbReference type="EMBL" id="MU274903">
    <property type="protein sequence ID" value="KAI0092916.1"/>
    <property type="molecule type" value="Genomic_DNA"/>
</dbReference>
<feature type="non-terminal residue" evidence="1">
    <location>
        <position position="1"/>
    </location>
</feature>
<evidence type="ECO:0000313" key="1">
    <source>
        <dbReference type="EMBL" id="KAI0092916.1"/>
    </source>
</evidence>
<proteinExistence type="predicted"/>
<keyword evidence="2" id="KW-1185">Reference proteome</keyword>
<reference evidence="1" key="1">
    <citation type="journal article" date="2021" name="Environ. Microbiol.">
        <title>Gene family expansions and transcriptome signatures uncover fungal adaptations to wood decay.</title>
        <authorList>
            <person name="Hage H."/>
            <person name="Miyauchi S."/>
            <person name="Viragh M."/>
            <person name="Drula E."/>
            <person name="Min B."/>
            <person name="Chaduli D."/>
            <person name="Navarro D."/>
            <person name="Favel A."/>
            <person name="Norest M."/>
            <person name="Lesage-Meessen L."/>
            <person name="Balint B."/>
            <person name="Merenyi Z."/>
            <person name="de Eugenio L."/>
            <person name="Morin E."/>
            <person name="Martinez A.T."/>
            <person name="Baldrian P."/>
            <person name="Stursova M."/>
            <person name="Martinez M.J."/>
            <person name="Novotny C."/>
            <person name="Magnuson J.K."/>
            <person name="Spatafora J.W."/>
            <person name="Maurice S."/>
            <person name="Pangilinan J."/>
            <person name="Andreopoulos W."/>
            <person name="LaButti K."/>
            <person name="Hundley H."/>
            <person name="Na H."/>
            <person name="Kuo A."/>
            <person name="Barry K."/>
            <person name="Lipzen A."/>
            <person name="Henrissat B."/>
            <person name="Riley R."/>
            <person name="Ahrendt S."/>
            <person name="Nagy L.G."/>
            <person name="Grigoriev I.V."/>
            <person name="Martin F."/>
            <person name="Rosso M.N."/>
        </authorList>
    </citation>
    <scope>NUCLEOTIDE SEQUENCE</scope>
    <source>
        <strain evidence="1">CBS 384.51</strain>
    </source>
</reference>
<dbReference type="Proteomes" id="UP001055072">
    <property type="component" value="Unassembled WGS sequence"/>
</dbReference>